<name>A0AAD1KP88_9ACTN</name>
<dbReference type="Proteomes" id="UP000825072">
    <property type="component" value="Chromosome 1"/>
</dbReference>
<dbReference type="RefSeq" id="WP_002528938.1">
    <property type="nucleotide sequence ID" value="NZ_AP024747.1"/>
</dbReference>
<accession>A0AAD1KP88</accession>
<dbReference type="Pfam" id="PF00890">
    <property type="entry name" value="FAD_binding_2"/>
    <property type="match status" value="1"/>
</dbReference>
<dbReference type="GO" id="GO:0005886">
    <property type="term" value="C:plasma membrane"/>
    <property type="evidence" value="ECO:0007669"/>
    <property type="project" value="TreeGrafter"/>
</dbReference>
<dbReference type="AlphaFoldDB" id="A0AAD1KP88"/>
<gene>
    <name evidence="4" type="ORF">KB1_04110</name>
</gene>
<dbReference type="GO" id="GO:0000104">
    <property type="term" value="F:succinate dehydrogenase activity"/>
    <property type="evidence" value="ECO:0007669"/>
    <property type="project" value="TreeGrafter"/>
</dbReference>
<dbReference type="PRINTS" id="PR00368">
    <property type="entry name" value="FADPNR"/>
</dbReference>
<dbReference type="GO" id="GO:0050660">
    <property type="term" value="F:flavin adenine dinucleotide binding"/>
    <property type="evidence" value="ECO:0007669"/>
    <property type="project" value="TreeGrafter"/>
</dbReference>
<dbReference type="SUPFAM" id="SSF51905">
    <property type="entry name" value="FAD/NAD(P)-binding domain"/>
    <property type="match status" value="1"/>
</dbReference>
<dbReference type="GO" id="GO:0009061">
    <property type="term" value="P:anaerobic respiration"/>
    <property type="evidence" value="ECO:0007669"/>
    <property type="project" value="TreeGrafter"/>
</dbReference>
<dbReference type="InterPro" id="IPR030664">
    <property type="entry name" value="SdhA/FrdA/AprA"/>
</dbReference>
<dbReference type="InterPro" id="IPR036188">
    <property type="entry name" value="FAD/NAD-bd_sf"/>
</dbReference>
<dbReference type="GO" id="GO:0009055">
    <property type="term" value="F:electron transfer activity"/>
    <property type="evidence" value="ECO:0007669"/>
    <property type="project" value="TreeGrafter"/>
</dbReference>
<sequence>MDLPTMHLAGLDVPVASVNTVVVGTGSAGYCAADRLAQFGQHDVLVIADTINAGASRNAGSDKQTYYKLTLAGDGPDSVGEMARILFDGGAMDGDIALTEAALSARCFYNLVEAGVEFPSDRHGQFIGYKTDHDPRQRATSVGPFTSKSMVEHLEERVRSRGTEIVGGVRVVDLIVDRSGEIPRCVGLLGLRRDVVADQGCPFILIAARNVVLATGGPAGMFADSVWPHGQWGATGAALRAGAVGHNLPEFQFGLASLRPRWNVSGTYMQVVPAFVSVGPDGTEHDFLAEVIDDPGALTSLIFRKGYQWPFDIDKVHDGSSLIDILTYRETVMRGRRVFLDFRINQPSWDPNLLDDEARGYLESAGVLGLETPVERLQHMNQPAYEFYLNRNPGIDLAADRLEIGVCAQHNNGGIDVDLWWRSSIAGLFPVGEAAGAHGVARPGGAALNSAQVGATRAAQWIAAREQGAARADEGWQELAGDALQKARSLLEAACGREESSGVLIDDVLMESTRAMSDNAGLVRSRQGLEELARNVAEWRRRVVDECVVDPTSRRSVDRLFLVRDILDVQAVYVAAMLDHLDHGVGSRGSVLYTDPDGDLPVSWWNDGADLDVEEIFRHRLDSKAHHGVTQRVSVDAVGEAIHAHWGPVRPIPTEDEFLENVWKTYRVDHNIH</sequence>
<reference evidence="4" key="1">
    <citation type="submission" date="2021-06" db="EMBL/GenBank/DDBJ databases">
        <title>Genome sequence of Cutibacterium modestum strain KB17-24694.</title>
        <authorList>
            <person name="Dekio I."/>
            <person name="Asahina A."/>
            <person name="Nishida M."/>
        </authorList>
    </citation>
    <scope>NUCLEOTIDE SEQUENCE</scope>
    <source>
        <strain evidence="4">KB17-24694</strain>
    </source>
</reference>
<evidence type="ECO:0000313" key="5">
    <source>
        <dbReference type="Proteomes" id="UP000825072"/>
    </source>
</evidence>
<evidence type="ECO:0000256" key="2">
    <source>
        <dbReference type="ARBA" id="ARBA00023002"/>
    </source>
</evidence>
<dbReference type="GeneID" id="92879773"/>
<dbReference type="EMBL" id="AP024747">
    <property type="protein sequence ID" value="BCY24421.1"/>
    <property type="molecule type" value="Genomic_DNA"/>
</dbReference>
<evidence type="ECO:0000313" key="4">
    <source>
        <dbReference type="EMBL" id="BCY24421.1"/>
    </source>
</evidence>
<keyword evidence="2" id="KW-0560">Oxidoreductase</keyword>
<dbReference type="InterPro" id="IPR037099">
    <property type="entry name" value="Fum_R/Succ_DH_flav-like_C_sf"/>
</dbReference>
<dbReference type="SUPFAM" id="SSF46977">
    <property type="entry name" value="Succinate dehydrogenase/fumarate reductase flavoprotein C-terminal domain"/>
    <property type="match status" value="1"/>
</dbReference>
<dbReference type="Gene3D" id="3.50.50.60">
    <property type="entry name" value="FAD/NAD(P)-binding domain"/>
    <property type="match status" value="2"/>
</dbReference>
<dbReference type="PANTHER" id="PTHR11632">
    <property type="entry name" value="SUCCINATE DEHYDROGENASE 2 FLAVOPROTEIN SUBUNIT"/>
    <property type="match status" value="1"/>
</dbReference>
<keyword evidence="1" id="KW-0285">Flavoprotein</keyword>
<organism evidence="4 5">
    <name type="scientific">Cutibacterium modestum</name>
    <dbReference type="NCBI Taxonomy" id="2559073"/>
    <lineage>
        <taxon>Bacteria</taxon>
        <taxon>Bacillati</taxon>
        <taxon>Actinomycetota</taxon>
        <taxon>Actinomycetes</taxon>
        <taxon>Propionibacteriales</taxon>
        <taxon>Propionibacteriaceae</taxon>
        <taxon>Cutibacterium</taxon>
    </lineage>
</organism>
<evidence type="ECO:0000259" key="3">
    <source>
        <dbReference type="Pfam" id="PF00890"/>
    </source>
</evidence>
<proteinExistence type="predicted"/>
<dbReference type="InterPro" id="IPR003953">
    <property type="entry name" value="FAD-dep_OxRdtase_2_FAD-bd"/>
</dbReference>
<protein>
    <submittedName>
        <fullName evidence="4">FAD-binding protein</fullName>
    </submittedName>
</protein>
<feature type="domain" description="FAD-dependent oxidoreductase 2 FAD-binding" evidence="3">
    <location>
        <begin position="20"/>
        <end position="448"/>
    </location>
</feature>
<dbReference type="PANTHER" id="PTHR11632:SF51">
    <property type="entry name" value="SUCCINATE DEHYDROGENASE [UBIQUINONE] FLAVOPROTEIN SUBUNIT, MITOCHONDRIAL"/>
    <property type="match status" value="1"/>
</dbReference>
<evidence type="ECO:0000256" key="1">
    <source>
        <dbReference type="ARBA" id="ARBA00022630"/>
    </source>
</evidence>